<dbReference type="InterPro" id="IPR007395">
    <property type="entry name" value="Zn_peptidase_2"/>
</dbReference>
<feature type="transmembrane region" description="Helical" evidence="1">
    <location>
        <begin position="244"/>
        <end position="268"/>
    </location>
</feature>
<feature type="transmembrane region" description="Helical" evidence="1">
    <location>
        <begin position="195"/>
        <end position="215"/>
    </location>
</feature>
<dbReference type="AlphaFoldDB" id="A0A2S8GE90"/>
<dbReference type="Pfam" id="PF04298">
    <property type="entry name" value="Zn_peptidase_2"/>
    <property type="match status" value="1"/>
</dbReference>
<keyword evidence="1" id="KW-1133">Transmembrane helix</keyword>
<protein>
    <submittedName>
        <fullName evidence="2">Zinc metallopeptidase</fullName>
    </submittedName>
</protein>
<dbReference type="PANTHER" id="PTHR36434">
    <property type="entry name" value="MEMBRANE PROTEASE YUGP-RELATED"/>
    <property type="match status" value="1"/>
</dbReference>
<evidence type="ECO:0000256" key="1">
    <source>
        <dbReference type="SAM" id="Phobius"/>
    </source>
</evidence>
<sequence>MALSGSRSIILCGPDFAPSAIQLFNCQNCRSAICVLIKKQLVSGEISVPFFFYNFQYLLFIAPALILGMIAQFWLRNAYAKAMKQAAPLSGAAAARHILDSAGLHNVAIERIGGQLSDHYDPKAKVLRLSPDVYSERTAAAVGIAAHEAGHAIQDARHYAPLIIRNIAVPAAGIGSNAGILLLIIGLIFQLNFLLYAGIALFSCVVFFQLINLPVEFNASSRAKAILVDLNIVPREEMPAVRNVLSAAALTYVAATLQSILTLMYYIMLASNRRD</sequence>
<dbReference type="Proteomes" id="UP000239388">
    <property type="component" value="Unassembled WGS sequence"/>
</dbReference>
<name>A0A2S8GE90_9BACT</name>
<evidence type="ECO:0000313" key="2">
    <source>
        <dbReference type="EMBL" id="PQO42759.1"/>
    </source>
</evidence>
<keyword evidence="1" id="KW-0472">Membrane</keyword>
<dbReference type="OrthoDB" id="9784298at2"/>
<dbReference type="EMBL" id="PUIB01000002">
    <property type="protein sequence ID" value="PQO42759.1"/>
    <property type="molecule type" value="Genomic_DNA"/>
</dbReference>
<feature type="transmembrane region" description="Helical" evidence="1">
    <location>
        <begin position="167"/>
        <end position="189"/>
    </location>
</feature>
<proteinExistence type="predicted"/>
<organism evidence="2 3">
    <name type="scientific">Blastopirellula marina</name>
    <dbReference type="NCBI Taxonomy" id="124"/>
    <lineage>
        <taxon>Bacteria</taxon>
        <taxon>Pseudomonadati</taxon>
        <taxon>Planctomycetota</taxon>
        <taxon>Planctomycetia</taxon>
        <taxon>Pirellulales</taxon>
        <taxon>Pirellulaceae</taxon>
        <taxon>Blastopirellula</taxon>
    </lineage>
</organism>
<feature type="transmembrane region" description="Helical" evidence="1">
    <location>
        <begin position="55"/>
        <end position="75"/>
    </location>
</feature>
<accession>A0A2S8GE90</accession>
<comment type="caution">
    <text evidence="2">The sequence shown here is derived from an EMBL/GenBank/DDBJ whole genome shotgun (WGS) entry which is preliminary data.</text>
</comment>
<keyword evidence="1" id="KW-0812">Transmembrane</keyword>
<gene>
    <name evidence="2" type="ORF">C5Y98_00985</name>
</gene>
<dbReference type="PANTHER" id="PTHR36434:SF1">
    <property type="entry name" value="MEMBRANE PROTEASE YUGP-RELATED"/>
    <property type="match status" value="1"/>
</dbReference>
<reference evidence="2 3" key="1">
    <citation type="submission" date="2018-02" db="EMBL/GenBank/DDBJ databases">
        <title>Comparative genomes isolates from brazilian mangrove.</title>
        <authorList>
            <person name="Araujo J.E."/>
            <person name="Taketani R.G."/>
            <person name="Silva M.C.P."/>
            <person name="Loureco M.V."/>
            <person name="Andreote F.D."/>
        </authorList>
    </citation>
    <scope>NUCLEOTIDE SEQUENCE [LARGE SCALE GENOMIC DNA]</scope>
    <source>
        <strain evidence="2 3">NAP PRIS-MGV</strain>
    </source>
</reference>
<evidence type="ECO:0000313" key="3">
    <source>
        <dbReference type="Proteomes" id="UP000239388"/>
    </source>
</evidence>